<dbReference type="Gene3D" id="1.50.10.10">
    <property type="match status" value="1"/>
</dbReference>
<dbReference type="GO" id="GO:0004553">
    <property type="term" value="F:hydrolase activity, hydrolyzing O-glycosyl compounds"/>
    <property type="evidence" value="ECO:0007669"/>
    <property type="project" value="InterPro"/>
</dbReference>
<dbReference type="AlphaFoldDB" id="A0A2M8P0T2"/>
<dbReference type="Pfam" id="PF01270">
    <property type="entry name" value="Glyco_hydro_8"/>
    <property type="match status" value="1"/>
</dbReference>
<protein>
    <submittedName>
        <fullName evidence="4">Glycoside hydrolase</fullName>
    </submittedName>
</protein>
<dbReference type="InterPro" id="IPR008928">
    <property type="entry name" value="6-hairpin_glycosidase_sf"/>
</dbReference>
<evidence type="ECO:0000256" key="2">
    <source>
        <dbReference type="ARBA" id="ARBA00022801"/>
    </source>
</evidence>
<keyword evidence="2 4" id="KW-0378">Hydrolase</keyword>
<accession>A0A2M8P0T2</accession>
<name>A0A2M8P0T2_9CHLR</name>
<gene>
    <name evidence="4" type="ORF">CUN51_04560</name>
</gene>
<dbReference type="PRINTS" id="PR00735">
    <property type="entry name" value="GLHYDRLASE8"/>
</dbReference>
<dbReference type="EMBL" id="PGTK01000004">
    <property type="protein sequence ID" value="PJF31146.1"/>
    <property type="molecule type" value="Genomic_DNA"/>
</dbReference>
<sequence>MVYPLSLPNHWEPADGPSRLQQQGKGAFFTGNYPNLLAEAGYSQAEIEARIEQVWNTLFYGNDQTERVYYPVGDDMAYILDVANNDVRSEGMSYGMMIAVQLDKKEEFDRLWKWARTYMYHTDPDYRGFFSWQHAADGTRLDNNSAPDGETWFVMALFFAAARWGNGEGIFNYTAEANALLHEMLHKAETSKVLTGMFDPQTTHVVFVPMRGVLSSFTDPSYHAPHYYELWARWAAADQEFWARAANESRAFWRRAAHPETGLMPNYANFDGTPRPWGDYGEFFYADAWRCAMMVAMDYVWFGVDDWQVEQSNRLLRFFHQLGIDRYNSKFHVDGTPVEPQHRALGLVAMNAVAALAADDPIRWGFVRAFWEAPLTVGRYRYYDNLLYMLALLQLSGNFRIYTPAS</sequence>
<dbReference type="SUPFAM" id="SSF48208">
    <property type="entry name" value="Six-hairpin glycosidases"/>
    <property type="match status" value="1"/>
</dbReference>
<evidence type="ECO:0000313" key="4">
    <source>
        <dbReference type="EMBL" id="PJF31146.1"/>
    </source>
</evidence>
<comment type="similarity">
    <text evidence="1">Belongs to the glycosyl hydrolase 8 (cellulase D) family.</text>
</comment>
<dbReference type="InterPro" id="IPR002037">
    <property type="entry name" value="Glyco_hydro_8"/>
</dbReference>
<proteinExistence type="inferred from homology"/>
<dbReference type="InterPro" id="IPR012341">
    <property type="entry name" value="6hp_glycosidase-like_sf"/>
</dbReference>
<organism evidence="4 5">
    <name type="scientific">Candidatus Thermofonsia Clade 1 bacterium</name>
    <dbReference type="NCBI Taxonomy" id="2364210"/>
    <lineage>
        <taxon>Bacteria</taxon>
        <taxon>Bacillati</taxon>
        <taxon>Chloroflexota</taxon>
        <taxon>Candidatus Thermofontia</taxon>
        <taxon>Candidatus Thermofonsia Clade 1</taxon>
    </lineage>
</organism>
<evidence type="ECO:0000313" key="5">
    <source>
        <dbReference type="Proteomes" id="UP000228921"/>
    </source>
</evidence>
<evidence type="ECO:0000256" key="1">
    <source>
        <dbReference type="ARBA" id="ARBA00009209"/>
    </source>
</evidence>
<keyword evidence="3" id="KW-0326">Glycosidase</keyword>
<reference evidence="4 5" key="1">
    <citation type="submission" date="2017-11" db="EMBL/GenBank/DDBJ databases">
        <title>Evolution of Phototrophy in the Chloroflexi Phylum Driven by Horizontal Gene Transfer.</title>
        <authorList>
            <person name="Ward L.M."/>
            <person name="Hemp J."/>
            <person name="Shih P.M."/>
            <person name="Mcglynn S.E."/>
            <person name="Fischer W."/>
        </authorList>
    </citation>
    <scope>NUCLEOTIDE SEQUENCE [LARGE SCALE GENOMIC DNA]</scope>
    <source>
        <strain evidence="4">CP2_2F</strain>
    </source>
</reference>
<dbReference type="GO" id="GO:0005975">
    <property type="term" value="P:carbohydrate metabolic process"/>
    <property type="evidence" value="ECO:0007669"/>
    <property type="project" value="InterPro"/>
</dbReference>
<evidence type="ECO:0000256" key="3">
    <source>
        <dbReference type="ARBA" id="ARBA00023295"/>
    </source>
</evidence>
<dbReference type="Proteomes" id="UP000228921">
    <property type="component" value="Unassembled WGS sequence"/>
</dbReference>
<comment type="caution">
    <text evidence="4">The sequence shown here is derived from an EMBL/GenBank/DDBJ whole genome shotgun (WGS) entry which is preliminary data.</text>
</comment>